<dbReference type="EMBL" id="QVEU01000003">
    <property type="protein sequence ID" value="RGB76397.1"/>
    <property type="molecule type" value="Genomic_DNA"/>
</dbReference>
<evidence type="ECO:0000259" key="2">
    <source>
        <dbReference type="Pfam" id="PF07786"/>
    </source>
</evidence>
<organism evidence="3 4">
    <name type="scientific">Anaerococcus nagyae</name>
    <dbReference type="NCBI Taxonomy" id="1755241"/>
    <lineage>
        <taxon>Bacteria</taxon>
        <taxon>Bacillati</taxon>
        <taxon>Bacillota</taxon>
        <taxon>Tissierellia</taxon>
        <taxon>Tissierellales</taxon>
        <taxon>Peptoniphilaceae</taxon>
        <taxon>Anaerococcus</taxon>
    </lineage>
</organism>
<keyword evidence="1" id="KW-0472">Membrane</keyword>
<accession>A0A3E2TIA6</accession>
<evidence type="ECO:0000313" key="4">
    <source>
        <dbReference type="Proteomes" id="UP000261011"/>
    </source>
</evidence>
<feature type="transmembrane region" description="Helical" evidence="1">
    <location>
        <begin position="122"/>
        <end position="139"/>
    </location>
</feature>
<dbReference type="RefSeq" id="WP_117521334.1">
    <property type="nucleotide sequence ID" value="NZ_JAGGLS010000003.1"/>
</dbReference>
<gene>
    <name evidence="3" type="ORF">DXA39_04300</name>
</gene>
<dbReference type="Proteomes" id="UP000261011">
    <property type="component" value="Unassembled WGS sequence"/>
</dbReference>
<keyword evidence="1" id="KW-1133">Transmembrane helix</keyword>
<sequence length="237" mass="27827">MKRNYNLDKFRGFTIISMVLFHLMYNINFYWKISWYDGTLFNKIWQLSIACSFFIISGITSNFLSSEKNINRGLITSLIGFAISLTTYFFAPEQMIVWGVLNGLGASMLITGILQKHLDFDFKYFFIFLVIFIFTYNIPERSLYTYNFFKNLYDSNLAILGFPGSNFASSDYFPMIPWIFIYLSGFSLGKFLISNNFYYKYGKDNWLAKIGRHAMIIYLTHQVVLYPIVTLVYKLTI</sequence>
<comment type="caution">
    <text evidence="3">The sequence shown here is derived from an EMBL/GenBank/DDBJ whole genome shotgun (WGS) entry which is preliminary data.</text>
</comment>
<feature type="transmembrane region" description="Helical" evidence="1">
    <location>
        <begin position="175"/>
        <end position="193"/>
    </location>
</feature>
<keyword evidence="4" id="KW-1185">Reference proteome</keyword>
<feature type="transmembrane region" description="Helical" evidence="1">
    <location>
        <begin position="73"/>
        <end position="90"/>
    </location>
</feature>
<evidence type="ECO:0000313" key="3">
    <source>
        <dbReference type="EMBL" id="RGB76397.1"/>
    </source>
</evidence>
<feature type="domain" description="Heparan-alpha-glucosaminide N-acetyltransferase catalytic" evidence="2">
    <location>
        <begin position="3"/>
        <end position="223"/>
    </location>
</feature>
<proteinExistence type="predicted"/>
<reference evidence="3 4" key="1">
    <citation type="submission" date="2018-08" db="EMBL/GenBank/DDBJ databases">
        <title>A genome reference for cultivated species of the human gut microbiota.</title>
        <authorList>
            <person name="Zou Y."/>
            <person name="Xue W."/>
            <person name="Luo G."/>
        </authorList>
    </citation>
    <scope>NUCLEOTIDE SEQUENCE [LARGE SCALE GENOMIC DNA]</scope>
    <source>
        <strain evidence="3 4">OF01-3</strain>
    </source>
</reference>
<keyword evidence="1" id="KW-0812">Transmembrane</keyword>
<name>A0A3E2TIA6_9FIRM</name>
<feature type="transmembrane region" description="Helical" evidence="1">
    <location>
        <begin position="214"/>
        <end position="233"/>
    </location>
</feature>
<feature type="transmembrane region" description="Helical" evidence="1">
    <location>
        <begin position="12"/>
        <end position="31"/>
    </location>
</feature>
<evidence type="ECO:0000256" key="1">
    <source>
        <dbReference type="SAM" id="Phobius"/>
    </source>
</evidence>
<protein>
    <submittedName>
        <fullName evidence="3">DUF1624 domain-containing protein</fullName>
    </submittedName>
</protein>
<dbReference type="AlphaFoldDB" id="A0A3E2TIA6"/>
<feature type="transmembrane region" description="Helical" evidence="1">
    <location>
        <begin position="43"/>
        <end position="64"/>
    </location>
</feature>
<dbReference type="Pfam" id="PF07786">
    <property type="entry name" value="HGSNAT_cat"/>
    <property type="match status" value="1"/>
</dbReference>
<dbReference type="InterPro" id="IPR012429">
    <property type="entry name" value="HGSNAT_cat"/>
</dbReference>
<dbReference type="OrthoDB" id="9807591at2"/>
<feature type="transmembrane region" description="Helical" evidence="1">
    <location>
        <begin position="96"/>
        <end position="115"/>
    </location>
</feature>